<protein>
    <submittedName>
        <fullName evidence="1">Unplaced genomic scaffold SPHSTscaffold_102, whole genome shotgun sequence</fullName>
    </submittedName>
</protein>
<evidence type="ECO:0000313" key="2">
    <source>
        <dbReference type="Proteomes" id="UP000054279"/>
    </source>
</evidence>
<accession>A0A0C9V4A0</accession>
<keyword evidence="2" id="KW-1185">Reference proteome</keyword>
<dbReference type="Proteomes" id="UP000054279">
    <property type="component" value="Unassembled WGS sequence"/>
</dbReference>
<proteinExistence type="predicted"/>
<name>A0A0C9V4A0_SPHS4</name>
<dbReference type="AlphaFoldDB" id="A0A0C9V4A0"/>
<sequence length="126" mass="14079">MMIDGPVRKNDQSADANLDMQFEPFMSSLNAEGYWTQSFGEVNQKMLASTPTPASRLNKVENFQMQLMQANTRILEENYLRQAVEAGELAAKAYCSIQTSQIYDLQDRLNQASQPCHSPGPKTSLG</sequence>
<dbReference type="HOGENOM" id="CLU_1982966_0_0_1"/>
<evidence type="ECO:0000313" key="1">
    <source>
        <dbReference type="EMBL" id="KIJ36562.1"/>
    </source>
</evidence>
<reference evidence="1 2" key="1">
    <citation type="submission" date="2014-06" db="EMBL/GenBank/DDBJ databases">
        <title>Evolutionary Origins and Diversification of the Mycorrhizal Mutualists.</title>
        <authorList>
            <consortium name="DOE Joint Genome Institute"/>
            <consortium name="Mycorrhizal Genomics Consortium"/>
            <person name="Kohler A."/>
            <person name="Kuo A."/>
            <person name="Nagy L.G."/>
            <person name="Floudas D."/>
            <person name="Copeland A."/>
            <person name="Barry K.W."/>
            <person name="Cichocki N."/>
            <person name="Veneault-Fourrey C."/>
            <person name="LaButti K."/>
            <person name="Lindquist E.A."/>
            <person name="Lipzen A."/>
            <person name="Lundell T."/>
            <person name="Morin E."/>
            <person name="Murat C."/>
            <person name="Riley R."/>
            <person name="Ohm R."/>
            <person name="Sun H."/>
            <person name="Tunlid A."/>
            <person name="Henrissat B."/>
            <person name="Grigoriev I.V."/>
            <person name="Hibbett D.S."/>
            <person name="Martin F."/>
        </authorList>
    </citation>
    <scope>NUCLEOTIDE SEQUENCE [LARGE SCALE GENOMIC DNA]</scope>
    <source>
        <strain evidence="1 2">SS14</strain>
    </source>
</reference>
<dbReference type="EMBL" id="KN837177">
    <property type="protein sequence ID" value="KIJ36562.1"/>
    <property type="molecule type" value="Genomic_DNA"/>
</dbReference>
<gene>
    <name evidence="1" type="ORF">M422DRAFT_51034</name>
</gene>
<organism evidence="1 2">
    <name type="scientific">Sphaerobolus stellatus (strain SS14)</name>
    <dbReference type="NCBI Taxonomy" id="990650"/>
    <lineage>
        <taxon>Eukaryota</taxon>
        <taxon>Fungi</taxon>
        <taxon>Dikarya</taxon>
        <taxon>Basidiomycota</taxon>
        <taxon>Agaricomycotina</taxon>
        <taxon>Agaricomycetes</taxon>
        <taxon>Phallomycetidae</taxon>
        <taxon>Geastrales</taxon>
        <taxon>Sphaerobolaceae</taxon>
        <taxon>Sphaerobolus</taxon>
    </lineage>
</organism>